<protein>
    <submittedName>
        <fullName evidence="1">Uncharacterized protein</fullName>
    </submittedName>
</protein>
<accession>A0A507QXG0</accession>
<organism evidence="1 2">
    <name type="scientific">Monascus purpureus</name>
    <name type="common">Red mold</name>
    <name type="synonym">Monascus anka</name>
    <dbReference type="NCBI Taxonomy" id="5098"/>
    <lineage>
        <taxon>Eukaryota</taxon>
        <taxon>Fungi</taxon>
        <taxon>Dikarya</taxon>
        <taxon>Ascomycota</taxon>
        <taxon>Pezizomycotina</taxon>
        <taxon>Eurotiomycetes</taxon>
        <taxon>Eurotiomycetidae</taxon>
        <taxon>Eurotiales</taxon>
        <taxon>Aspergillaceae</taxon>
        <taxon>Monascus</taxon>
    </lineage>
</organism>
<name>A0A507QXG0_MONPU</name>
<gene>
    <name evidence="1" type="ORF">MPDQ_006938</name>
</gene>
<dbReference type="AlphaFoldDB" id="A0A507QXG0"/>
<evidence type="ECO:0000313" key="2">
    <source>
        <dbReference type="Proteomes" id="UP000319663"/>
    </source>
</evidence>
<keyword evidence="2" id="KW-1185">Reference proteome</keyword>
<comment type="caution">
    <text evidence="1">The sequence shown here is derived from an EMBL/GenBank/DDBJ whole genome shotgun (WGS) entry which is preliminary data.</text>
</comment>
<reference evidence="1 2" key="1">
    <citation type="submission" date="2019-06" db="EMBL/GenBank/DDBJ databases">
        <title>Wine fermentation using esterase from Monascus purpureus.</title>
        <authorList>
            <person name="Geng C."/>
            <person name="Zhang Y."/>
        </authorList>
    </citation>
    <scope>NUCLEOTIDE SEQUENCE [LARGE SCALE GENOMIC DNA]</scope>
    <source>
        <strain evidence="1">HQ1</strain>
    </source>
</reference>
<dbReference type="Proteomes" id="UP000319663">
    <property type="component" value="Unassembled WGS sequence"/>
</dbReference>
<dbReference type="EMBL" id="VIFY01000067">
    <property type="protein sequence ID" value="TQB72219.1"/>
    <property type="molecule type" value="Genomic_DNA"/>
</dbReference>
<sequence length="114" mass="13210">MHNFRDALLSPSPKDFLEPDERYDALKDQETIRESITQGNLEELRAVAFFNRTWIISSRYCSVGDGVDFLEGYLHSLWYIYYQLSWNTSCETSDHDRIVLDILRIQGMGPGAAE</sequence>
<proteinExistence type="predicted"/>
<evidence type="ECO:0000313" key="1">
    <source>
        <dbReference type="EMBL" id="TQB72219.1"/>
    </source>
</evidence>
<dbReference type="OrthoDB" id="5403091at2759"/>